<sequence length="917" mass="99741">MRVVFHLLMRGVSPRVYLCRLITSPMLCAVAFAALFVVAACQGLSSSSDLAGLYSLRASLGLRARDWPRHADPCSTWVGVRCDSGRVVSLRLSGLRRTRHGRLDPRFSVDGLRRLTQLRDFNASGFALPGPIPDWFGHLLPPSLAVLDLSFAAVVGPIPSSLGGAAELVVLSLAGNAITGDVPPTLGNLRKLSVLDLSHNVLSGSVPTSLAALSNLSYLDMSSNFLFGMVPLALGNLPNLRTLILANNNLTGPVPAKLGDLSSLNVLDLSFNSLAGALPDDLRSLRNLQVLNLHNNLLSGGLTDSLFSGLSQLRTITLSHNKFSSTLPYSIWYLPEVQFLDLSHNNLTGTLPELTPSIANSSAYGFILNLSNNIYYGQIPNGFLILFTKSSSVDISGNYFRGSLLMATRIKNVSFGLNCIVNASNQRSPADCYKFYTNMGLDYGGNATPSGSLSPSSASSGKKGHGNFKYILIGTIGGTLVLGISIILLFCCLRSCRDRITAHREISRTTPCAGGSAQPSGVSVNLSVVREAFTYEQLVRATSEFSEANLIKQGHSGDIYHGTLAGGVHVVVKRMDMQKVRKDAHVAELDLFARGLHERLVPFLGHCLDNANEKFLIYKYVANSDLFTALHRKPSHEDEYLQPLDWIKRLKIATGIAEALYYLHHECTPPLVHRDLQASSILLDHKFEVRLGSLSQVCAQEAEGHQNVITRLLRLSQVPEQGVSGPPATCAYDVHCFGKVLLELVTGNVGISGSNDAATIEWLEHTLLYINVYEKELVRTIVDPFLVVDEDHLEEVWAIAIVAKSCLNPKSSRRPPIRYILKALESPLKVVREDDNSGSARLRATSSRGSWHAALFGSWWGSSSDMTSVSAHPRDAYTLKRSATTRSQGSGGEHSFSHWKPSNEIFPEPPEAQEIGD</sequence>
<evidence type="ECO:0000256" key="11">
    <source>
        <dbReference type="ARBA" id="ARBA00023180"/>
    </source>
</evidence>
<dbReference type="GO" id="GO:0016020">
    <property type="term" value="C:membrane"/>
    <property type="evidence" value="ECO:0007669"/>
    <property type="project" value="UniProtKB-SubCell"/>
</dbReference>
<comment type="subcellular location">
    <subcellularLocation>
        <location evidence="1">Membrane</location>
        <topology evidence="1">Single-pass membrane protein</topology>
    </subcellularLocation>
</comment>
<evidence type="ECO:0000256" key="6">
    <source>
        <dbReference type="ARBA" id="ARBA00022741"/>
    </source>
</evidence>
<keyword evidence="11" id="KW-0325">Glycoprotein</keyword>
<evidence type="ECO:0000256" key="13">
    <source>
        <dbReference type="SAM" id="Phobius"/>
    </source>
</evidence>
<evidence type="ECO:0000313" key="16">
    <source>
        <dbReference type="Proteomes" id="UP001327560"/>
    </source>
</evidence>
<evidence type="ECO:0000256" key="10">
    <source>
        <dbReference type="ARBA" id="ARBA00023170"/>
    </source>
</evidence>
<evidence type="ECO:0000256" key="7">
    <source>
        <dbReference type="ARBA" id="ARBA00022840"/>
    </source>
</evidence>
<dbReference type="Pfam" id="PF07714">
    <property type="entry name" value="PK_Tyr_Ser-Thr"/>
    <property type="match status" value="1"/>
</dbReference>
<keyword evidence="15" id="KW-0808">Transferase</keyword>
<evidence type="ECO:0000256" key="9">
    <source>
        <dbReference type="ARBA" id="ARBA00023136"/>
    </source>
</evidence>
<dbReference type="EMBL" id="CP136890">
    <property type="protein sequence ID" value="WOK92274.1"/>
    <property type="molecule type" value="Genomic_DNA"/>
</dbReference>
<keyword evidence="16" id="KW-1185">Reference proteome</keyword>
<dbReference type="FunFam" id="1.10.510.10:FF:000448">
    <property type="entry name" value="Putative LRR receptor-like serine/threonine-protein kinase"/>
    <property type="match status" value="1"/>
</dbReference>
<dbReference type="Proteomes" id="UP001327560">
    <property type="component" value="Chromosome 1"/>
</dbReference>
<keyword evidence="5" id="KW-0677">Repeat</keyword>
<dbReference type="InterPro" id="IPR055414">
    <property type="entry name" value="LRR_R13L4/SHOC2-like"/>
</dbReference>
<evidence type="ECO:0000256" key="8">
    <source>
        <dbReference type="ARBA" id="ARBA00022989"/>
    </source>
</evidence>
<keyword evidence="6" id="KW-0547">Nucleotide-binding</keyword>
<dbReference type="PRINTS" id="PR00019">
    <property type="entry name" value="LEURICHRPT"/>
</dbReference>
<dbReference type="Gene3D" id="1.10.510.10">
    <property type="entry name" value="Transferase(Phosphotransferase) domain 1"/>
    <property type="match status" value="1"/>
</dbReference>
<dbReference type="AlphaFoldDB" id="A0AAQ3Q0G0"/>
<keyword evidence="9 13" id="KW-0472">Membrane</keyword>
<feature type="region of interest" description="Disordered" evidence="12">
    <location>
        <begin position="881"/>
        <end position="917"/>
    </location>
</feature>
<dbReference type="InterPro" id="IPR050647">
    <property type="entry name" value="Plant_LRR-RLKs"/>
</dbReference>
<dbReference type="InterPro" id="IPR013210">
    <property type="entry name" value="LRR_N_plant-typ"/>
</dbReference>
<evidence type="ECO:0000256" key="2">
    <source>
        <dbReference type="ARBA" id="ARBA00022614"/>
    </source>
</evidence>
<keyword evidence="15" id="KW-0418">Kinase</keyword>
<dbReference type="GO" id="GO:0005524">
    <property type="term" value="F:ATP binding"/>
    <property type="evidence" value="ECO:0007669"/>
    <property type="project" value="UniProtKB-KW"/>
</dbReference>
<dbReference type="PROSITE" id="PS50011">
    <property type="entry name" value="PROTEIN_KINASE_DOM"/>
    <property type="match status" value="1"/>
</dbReference>
<dbReference type="InterPro" id="IPR032675">
    <property type="entry name" value="LRR_dom_sf"/>
</dbReference>
<accession>A0AAQ3Q0G0</accession>
<proteinExistence type="predicted"/>
<dbReference type="InterPro" id="IPR011009">
    <property type="entry name" value="Kinase-like_dom_sf"/>
</dbReference>
<dbReference type="PANTHER" id="PTHR48056:SF81">
    <property type="entry name" value="RECEPTOR PROTEIN-TYROSINE KINASE CEPR1"/>
    <property type="match status" value="1"/>
</dbReference>
<evidence type="ECO:0000256" key="5">
    <source>
        <dbReference type="ARBA" id="ARBA00022737"/>
    </source>
</evidence>
<dbReference type="InterPro" id="IPR003591">
    <property type="entry name" value="Leu-rich_rpt_typical-subtyp"/>
</dbReference>
<organism evidence="15 16">
    <name type="scientific">Canna indica</name>
    <name type="common">Indian-shot</name>
    <dbReference type="NCBI Taxonomy" id="4628"/>
    <lineage>
        <taxon>Eukaryota</taxon>
        <taxon>Viridiplantae</taxon>
        <taxon>Streptophyta</taxon>
        <taxon>Embryophyta</taxon>
        <taxon>Tracheophyta</taxon>
        <taxon>Spermatophyta</taxon>
        <taxon>Magnoliopsida</taxon>
        <taxon>Liliopsida</taxon>
        <taxon>Zingiberales</taxon>
        <taxon>Cannaceae</taxon>
        <taxon>Canna</taxon>
    </lineage>
</organism>
<dbReference type="GO" id="GO:0033612">
    <property type="term" value="F:receptor serine/threonine kinase binding"/>
    <property type="evidence" value="ECO:0007669"/>
    <property type="project" value="TreeGrafter"/>
</dbReference>
<name>A0AAQ3Q0G0_9LILI</name>
<evidence type="ECO:0000256" key="12">
    <source>
        <dbReference type="SAM" id="MobiDB-lite"/>
    </source>
</evidence>
<dbReference type="Gene3D" id="3.80.10.10">
    <property type="entry name" value="Ribonuclease Inhibitor"/>
    <property type="match status" value="3"/>
</dbReference>
<dbReference type="Pfam" id="PF08263">
    <property type="entry name" value="LRRNT_2"/>
    <property type="match status" value="1"/>
</dbReference>
<keyword evidence="7" id="KW-0067">ATP-binding</keyword>
<dbReference type="FunFam" id="3.30.200.20:FF:000433">
    <property type="entry name" value="Predicted protein"/>
    <property type="match status" value="1"/>
</dbReference>
<dbReference type="FunFam" id="3.80.10.10:FF:000062">
    <property type="entry name" value="protein STRUBBELIG-RECEPTOR FAMILY 3"/>
    <property type="match status" value="1"/>
</dbReference>
<keyword evidence="10 15" id="KW-0675">Receptor</keyword>
<reference evidence="15 16" key="1">
    <citation type="submission" date="2023-10" db="EMBL/GenBank/DDBJ databases">
        <title>Chromosome-scale genome assembly provides insights into flower coloration mechanisms of Canna indica.</title>
        <authorList>
            <person name="Li C."/>
        </authorList>
    </citation>
    <scope>NUCLEOTIDE SEQUENCE [LARGE SCALE GENOMIC DNA]</scope>
    <source>
        <tissue evidence="15">Flower</tissue>
    </source>
</reference>
<dbReference type="SUPFAM" id="SSF56112">
    <property type="entry name" value="Protein kinase-like (PK-like)"/>
    <property type="match status" value="1"/>
</dbReference>
<keyword evidence="3 13" id="KW-0812">Transmembrane</keyword>
<evidence type="ECO:0000259" key="14">
    <source>
        <dbReference type="PROSITE" id="PS50011"/>
    </source>
</evidence>
<keyword evidence="2" id="KW-0433">Leucine-rich repeat</keyword>
<feature type="transmembrane region" description="Helical" evidence="13">
    <location>
        <begin position="470"/>
        <end position="493"/>
    </location>
</feature>
<protein>
    <submittedName>
        <fullName evidence="15">LRR receptor-like serine/threonine-protein kinase</fullName>
    </submittedName>
</protein>
<evidence type="ECO:0000256" key="4">
    <source>
        <dbReference type="ARBA" id="ARBA00022729"/>
    </source>
</evidence>
<keyword evidence="8 13" id="KW-1133">Transmembrane helix</keyword>
<feature type="domain" description="Protein kinase" evidence="14">
    <location>
        <begin position="545"/>
        <end position="828"/>
    </location>
</feature>
<evidence type="ECO:0000256" key="1">
    <source>
        <dbReference type="ARBA" id="ARBA00004167"/>
    </source>
</evidence>
<dbReference type="SMART" id="SM00369">
    <property type="entry name" value="LRR_TYP"/>
    <property type="match status" value="7"/>
</dbReference>
<dbReference type="SUPFAM" id="SSF52058">
    <property type="entry name" value="L domain-like"/>
    <property type="match status" value="1"/>
</dbReference>
<evidence type="ECO:0000256" key="3">
    <source>
        <dbReference type="ARBA" id="ARBA00022692"/>
    </source>
</evidence>
<dbReference type="Gene3D" id="3.30.200.20">
    <property type="entry name" value="Phosphorylase Kinase, domain 1"/>
    <property type="match status" value="1"/>
</dbReference>
<gene>
    <name evidence="15" type="ORF">Cni_G00965</name>
</gene>
<dbReference type="InterPro" id="IPR000719">
    <property type="entry name" value="Prot_kinase_dom"/>
</dbReference>
<dbReference type="InterPro" id="IPR001245">
    <property type="entry name" value="Ser-Thr/Tyr_kinase_cat_dom"/>
</dbReference>
<dbReference type="Pfam" id="PF23598">
    <property type="entry name" value="LRR_14"/>
    <property type="match status" value="1"/>
</dbReference>
<dbReference type="GO" id="GO:0004674">
    <property type="term" value="F:protein serine/threonine kinase activity"/>
    <property type="evidence" value="ECO:0007669"/>
    <property type="project" value="UniProtKB-EC"/>
</dbReference>
<keyword evidence="4" id="KW-0732">Signal</keyword>
<dbReference type="PANTHER" id="PTHR48056">
    <property type="entry name" value="LRR RECEPTOR-LIKE SERINE/THREONINE-PROTEIN KINASE-RELATED"/>
    <property type="match status" value="1"/>
</dbReference>
<evidence type="ECO:0000313" key="15">
    <source>
        <dbReference type="EMBL" id="WOK92274.1"/>
    </source>
</evidence>